<evidence type="ECO:0000256" key="1">
    <source>
        <dbReference type="ARBA" id="ARBA00004123"/>
    </source>
</evidence>
<dbReference type="InterPro" id="IPR009072">
    <property type="entry name" value="Histone-fold"/>
</dbReference>
<organism evidence="6 7">
    <name type="scientific">Escallonia rubra</name>
    <dbReference type="NCBI Taxonomy" id="112253"/>
    <lineage>
        <taxon>Eukaryota</taxon>
        <taxon>Viridiplantae</taxon>
        <taxon>Streptophyta</taxon>
        <taxon>Embryophyta</taxon>
        <taxon>Tracheophyta</taxon>
        <taxon>Spermatophyta</taxon>
        <taxon>Magnoliopsida</taxon>
        <taxon>eudicotyledons</taxon>
        <taxon>Gunneridae</taxon>
        <taxon>Pentapetalae</taxon>
        <taxon>asterids</taxon>
        <taxon>campanulids</taxon>
        <taxon>Escalloniales</taxon>
        <taxon>Escalloniaceae</taxon>
        <taxon>Escallonia</taxon>
    </lineage>
</organism>
<dbReference type="InterPro" id="IPR006565">
    <property type="entry name" value="BTP"/>
</dbReference>
<proteinExistence type="predicted"/>
<dbReference type="PANTHER" id="PTHR46338:SF13">
    <property type="entry name" value="TRANSCRIPTION INITIATION FACTOR TFIID SUBUNIT 8-LIKE"/>
    <property type="match status" value="1"/>
</dbReference>
<comment type="subcellular location">
    <subcellularLocation>
        <location evidence="1">Nucleus</location>
    </subcellularLocation>
</comment>
<evidence type="ECO:0000313" key="7">
    <source>
        <dbReference type="Proteomes" id="UP001187471"/>
    </source>
</evidence>
<evidence type="ECO:0000259" key="5">
    <source>
        <dbReference type="SMART" id="SM00576"/>
    </source>
</evidence>
<gene>
    <name evidence="6" type="ORF">RJ640_021520</name>
</gene>
<dbReference type="AlphaFoldDB" id="A0AA88U2K8"/>
<reference evidence="6" key="1">
    <citation type="submission" date="2022-12" db="EMBL/GenBank/DDBJ databases">
        <title>Draft genome assemblies for two species of Escallonia (Escalloniales).</title>
        <authorList>
            <person name="Chanderbali A."/>
            <person name="Dervinis C."/>
            <person name="Anghel I."/>
            <person name="Soltis D."/>
            <person name="Soltis P."/>
            <person name="Zapata F."/>
        </authorList>
    </citation>
    <scope>NUCLEOTIDE SEQUENCE</scope>
    <source>
        <strain evidence="6">UCBG92.1500</strain>
        <tissue evidence="6">Leaf</tissue>
    </source>
</reference>
<dbReference type="InterPro" id="IPR037818">
    <property type="entry name" value="TAF8"/>
</dbReference>
<sequence length="265" mass="29221">MKSQTLESRSDPSGYPFAVTRMAVAQICKSAGFKSSQRSALETLTDVAARYLQALARSAASSAALAGRTDSNLVDIILALEDLHGLLPGSSTSRAPYSSPALADVVRFVRAADEIPFPKPLPRRDIRPEESIFPLNPRSMSGFPNHVPRWLPEIPKMGDGVDKGHHREEKWEMRSTEGCCSVGVCVGDGDGERMERGLAGKRERVKFRMGIVGRLTNGVCRGGGKRVSCQTWTCCEDDDEEKKKRPKSCDVLVYSRRRKRKGQLK</sequence>
<dbReference type="PANTHER" id="PTHR46338">
    <property type="entry name" value="TRANSCRIPTION INITIATION FACTOR TFIID SUBUNIT 8"/>
    <property type="match status" value="1"/>
</dbReference>
<dbReference type="CDD" id="cd00076">
    <property type="entry name" value="HFD_SF"/>
    <property type="match status" value="1"/>
</dbReference>
<keyword evidence="3" id="KW-0804">Transcription</keyword>
<evidence type="ECO:0000256" key="4">
    <source>
        <dbReference type="ARBA" id="ARBA00023242"/>
    </source>
</evidence>
<dbReference type="Proteomes" id="UP001187471">
    <property type="component" value="Unassembled WGS sequence"/>
</dbReference>
<dbReference type="EMBL" id="JAVXUO010003132">
    <property type="protein sequence ID" value="KAK2966376.1"/>
    <property type="molecule type" value="Genomic_DNA"/>
</dbReference>
<dbReference type="SUPFAM" id="SSF47113">
    <property type="entry name" value="Histone-fold"/>
    <property type="match status" value="1"/>
</dbReference>
<dbReference type="GO" id="GO:0005669">
    <property type="term" value="C:transcription factor TFIID complex"/>
    <property type="evidence" value="ECO:0007669"/>
    <property type="project" value="InterPro"/>
</dbReference>
<feature type="domain" description="Bromodomain associated" evidence="5">
    <location>
        <begin position="13"/>
        <end position="89"/>
    </location>
</feature>
<dbReference type="GO" id="GO:0046982">
    <property type="term" value="F:protein heterodimerization activity"/>
    <property type="evidence" value="ECO:0007669"/>
    <property type="project" value="InterPro"/>
</dbReference>
<name>A0AA88U2K8_9ASTE</name>
<protein>
    <recommendedName>
        <fullName evidence="5">Bromodomain associated domain-containing protein</fullName>
    </recommendedName>
</protein>
<keyword evidence="7" id="KW-1185">Reference proteome</keyword>
<keyword evidence="2" id="KW-0805">Transcription regulation</keyword>
<evidence type="ECO:0000256" key="3">
    <source>
        <dbReference type="ARBA" id="ARBA00023163"/>
    </source>
</evidence>
<dbReference type="Pfam" id="PF07524">
    <property type="entry name" value="Bromo_TP"/>
    <property type="match status" value="1"/>
</dbReference>
<dbReference type="Gene3D" id="1.10.20.10">
    <property type="entry name" value="Histone, subunit A"/>
    <property type="match status" value="1"/>
</dbReference>
<comment type="caution">
    <text evidence="6">The sequence shown here is derived from an EMBL/GenBank/DDBJ whole genome shotgun (WGS) entry which is preliminary data.</text>
</comment>
<accession>A0AA88U2K8</accession>
<dbReference type="SMART" id="SM00576">
    <property type="entry name" value="BTP"/>
    <property type="match status" value="1"/>
</dbReference>
<evidence type="ECO:0000313" key="6">
    <source>
        <dbReference type="EMBL" id="KAK2966376.1"/>
    </source>
</evidence>
<keyword evidence="4" id="KW-0539">Nucleus</keyword>
<evidence type="ECO:0000256" key="2">
    <source>
        <dbReference type="ARBA" id="ARBA00023015"/>
    </source>
</evidence>